<dbReference type="EMBL" id="JASSZA010000010">
    <property type="protein sequence ID" value="KAK2099501.1"/>
    <property type="molecule type" value="Genomic_DNA"/>
</dbReference>
<accession>A0ABQ9URQ0</accession>
<name>A0ABQ9URQ0_SAGOE</name>
<comment type="caution">
    <text evidence="2">The sequence shown here is derived from an EMBL/GenBank/DDBJ whole genome shotgun (WGS) entry which is preliminary data.</text>
</comment>
<evidence type="ECO:0000256" key="1">
    <source>
        <dbReference type="SAM" id="Phobius"/>
    </source>
</evidence>
<gene>
    <name evidence="2" type="ORF">P7K49_020849</name>
</gene>
<feature type="transmembrane region" description="Helical" evidence="1">
    <location>
        <begin position="59"/>
        <end position="82"/>
    </location>
</feature>
<sequence>MGKSELASYQMALIKGTISRHSLWSFSGSFSDKGHKLLLSNVRDSRKCSSRPTFLTNSFSSYLLTLAFVPILCFTPTLSLAFPSPLLCLFEVLLYDIVFSEFEQNTWLDFDNGCAFWMDTSVASGPPKARGQRPLQWNAGDPLTVQAWKYWDWDLGALDSYCLYTMSLSVNFSTVCSLGMKRRGLELIAKE</sequence>
<protein>
    <submittedName>
        <fullName evidence="2">Uncharacterized protein</fullName>
    </submittedName>
</protein>
<keyword evidence="1" id="KW-1133">Transmembrane helix</keyword>
<proteinExistence type="predicted"/>
<evidence type="ECO:0000313" key="3">
    <source>
        <dbReference type="Proteomes" id="UP001266305"/>
    </source>
</evidence>
<dbReference type="Proteomes" id="UP001266305">
    <property type="component" value="Unassembled WGS sequence"/>
</dbReference>
<keyword evidence="3" id="KW-1185">Reference proteome</keyword>
<evidence type="ECO:0000313" key="2">
    <source>
        <dbReference type="EMBL" id="KAK2099501.1"/>
    </source>
</evidence>
<organism evidence="2 3">
    <name type="scientific">Saguinus oedipus</name>
    <name type="common">Cotton-top tamarin</name>
    <name type="synonym">Oedipomidas oedipus</name>
    <dbReference type="NCBI Taxonomy" id="9490"/>
    <lineage>
        <taxon>Eukaryota</taxon>
        <taxon>Metazoa</taxon>
        <taxon>Chordata</taxon>
        <taxon>Craniata</taxon>
        <taxon>Vertebrata</taxon>
        <taxon>Euteleostomi</taxon>
        <taxon>Mammalia</taxon>
        <taxon>Eutheria</taxon>
        <taxon>Euarchontoglires</taxon>
        <taxon>Primates</taxon>
        <taxon>Haplorrhini</taxon>
        <taxon>Platyrrhini</taxon>
        <taxon>Cebidae</taxon>
        <taxon>Callitrichinae</taxon>
        <taxon>Saguinus</taxon>
    </lineage>
</organism>
<keyword evidence="1" id="KW-0812">Transmembrane</keyword>
<keyword evidence="1" id="KW-0472">Membrane</keyword>
<reference evidence="2 3" key="1">
    <citation type="submission" date="2023-05" db="EMBL/GenBank/DDBJ databases">
        <title>B98-5 Cell Line De Novo Hybrid Assembly: An Optical Mapping Approach.</title>
        <authorList>
            <person name="Kananen K."/>
            <person name="Auerbach J.A."/>
            <person name="Kautto E."/>
            <person name="Blachly J.S."/>
        </authorList>
    </citation>
    <scope>NUCLEOTIDE SEQUENCE [LARGE SCALE GENOMIC DNA]</scope>
    <source>
        <strain evidence="2">B95-8</strain>
        <tissue evidence="2">Cell line</tissue>
    </source>
</reference>